<accession>T1IYH7</accession>
<dbReference type="Proteomes" id="UP000014500">
    <property type="component" value="Unassembled WGS sequence"/>
</dbReference>
<organism evidence="2 3">
    <name type="scientific">Strigamia maritima</name>
    <name type="common">European centipede</name>
    <name type="synonym">Geophilus maritimus</name>
    <dbReference type="NCBI Taxonomy" id="126957"/>
    <lineage>
        <taxon>Eukaryota</taxon>
        <taxon>Metazoa</taxon>
        <taxon>Ecdysozoa</taxon>
        <taxon>Arthropoda</taxon>
        <taxon>Myriapoda</taxon>
        <taxon>Chilopoda</taxon>
        <taxon>Pleurostigmophora</taxon>
        <taxon>Geophilomorpha</taxon>
        <taxon>Linotaeniidae</taxon>
        <taxon>Strigamia</taxon>
    </lineage>
</organism>
<dbReference type="EMBL" id="JH431683">
    <property type="status" value="NOT_ANNOTATED_CDS"/>
    <property type="molecule type" value="Genomic_DNA"/>
</dbReference>
<evidence type="ECO:0000313" key="2">
    <source>
        <dbReference type="EnsemblMetazoa" id="SMAR006287-PA"/>
    </source>
</evidence>
<reference evidence="2" key="2">
    <citation type="submission" date="2015-02" db="UniProtKB">
        <authorList>
            <consortium name="EnsemblMetazoa"/>
        </authorList>
    </citation>
    <scope>IDENTIFICATION</scope>
</reference>
<protein>
    <submittedName>
        <fullName evidence="2">Uncharacterized protein</fullName>
    </submittedName>
</protein>
<keyword evidence="3" id="KW-1185">Reference proteome</keyword>
<evidence type="ECO:0000313" key="3">
    <source>
        <dbReference type="Proteomes" id="UP000014500"/>
    </source>
</evidence>
<evidence type="ECO:0000256" key="1">
    <source>
        <dbReference type="SAM" id="SignalP"/>
    </source>
</evidence>
<sequence length="87" mass="9835">MTKIMLALFVLSMALILVTAQDRPFMAERMGYGGGGYGDEKHGVLVIAKHTSYEKVPTKTQYIPMAYPLPIPVHHHSNHHGYGHYRR</sequence>
<proteinExistence type="predicted"/>
<keyword evidence="1" id="KW-0732">Signal</keyword>
<dbReference type="AlphaFoldDB" id="T1IYH7"/>
<feature type="signal peptide" evidence="1">
    <location>
        <begin position="1"/>
        <end position="20"/>
    </location>
</feature>
<reference evidence="3" key="1">
    <citation type="submission" date="2011-05" db="EMBL/GenBank/DDBJ databases">
        <authorList>
            <person name="Richards S.R."/>
            <person name="Qu J."/>
            <person name="Jiang H."/>
            <person name="Jhangiani S.N."/>
            <person name="Agravi P."/>
            <person name="Goodspeed R."/>
            <person name="Gross S."/>
            <person name="Mandapat C."/>
            <person name="Jackson L."/>
            <person name="Mathew T."/>
            <person name="Pu L."/>
            <person name="Thornton R."/>
            <person name="Saada N."/>
            <person name="Wilczek-Boney K.B."/>
            <person name="Lee S."/>
            <person name="Kovar C."/>
            <person name="Wu Y."/>
            <person name="Scherer S.E."/>
            <person name="Worley K.C."/>
            <person name="Muzny D.M."/>
            <person name="Gibbs R."/>
        </authorList>
    </citation>
    <scope>NUCLEOTIDE SEQUENCE</scope>
    <source>
        <strain evidence="3">Brora</strain>
    </source>
</reference>
<dbReference type="HOGENOM" id="CLU_2486186_0_0_1"/>
<dbReference type="EnsemblMetazoa" id="SMAR006287-RA">
    <property type="protein sequence ID" value="SMAR006287-PA"/>
    <property type="gene ID" value="SMAR006287"/>
</dbReference>
<feature type="chain" id="PRO_5004590058" evidence="1">
    <location>
        <begin position="21"/>
        <end position="87"/>
    </location>
</feature>
<name>T1IYH7_STRMM</name>